<dbReference type="FunFam" id="2.30.42.10:FF:000063">
    <property type="entry name" value="Peptidase, S41 family"/>
    <property type="match status" value="1"/>
</dbReference>
<dbReference type="Pfam" id="PF17820">
    <property type="entry name" value="PDZ_6"/>
    <property type="match status" value="1"/>
</dbReference>
<dbReference type="Gene3D" id="3.30.750.44">
    <property type="match status" value="1"/>
</dbReference>
<dbReference type="SUPFAM" id="SSF50156">
    <property type="entry name" value="PDZ domain-like"/>
    <property type="match status" value="1"/>
</dbReference>
<dbReference type="Gene3D" id="2.30.42.10">
    <property type="match status" value="1"/>
</dbReference>
<dbReference type="PANTHER" id="PTHR32060:SF30">
    <property type="entry name" value="CARBOXY-TERMINAL PROCESSING PROTEASE CTPA"/>
    <property type="match status" value="1"/>
</dbReference>
<dbReference type="InterPro" id="IPR029045">
    <property type="entry name" value="ClpP/crotonase-like_dom_sf"/>
</dbReference>
<dbReference type="GO" id="GO:0030288">
    <property type="term" value="C:outer membrane-bounded periplasmic space"/>
    <property type="evidence" value="ECO:0007669"/>
    <property type="project" value="TreeGrafter"/>
</dbReference>
<evidence type="ECO:0000256" key="3">
    <source>
        <dbReference type="ARBA" id="ARBA00022801"/>
    </source>
</evidence>
<name>A0A937XG23_UNCW3</name>
<keyword evidence="3 5" id="KW-0378">Hydrolase</keyword>
<dbReference type="Gene3D" id="3.90.226.10">
    <property type="entry name" value="2-enoyl-CoA Hydratase, Chain A, domain 1"/>
    <property type="match status" value="1"/>
</dbReference>
<dbReference type="SUPFAM" id="SSF52096">
    <property type="entry name" value="ClpP/crotonase"/>
    <property type="match status" value="1"/>
</dbReference>
<dbReference type="SMART" id="SM00245">
    <property type="entry name" value="TSPc"/>
    <property type="match status" value="1"/>
</dbReference>
<dbReference type="SMART" id="SM00228">
    <property type="entry name" value="PDZ"/>
    <property type="match status" value="1"/>
</dbReference>
<organism evidence="7 8">
    <name type="scientific">candidate division WOR-3 bacterium</name>
    <dbReference type="NCBI Taxonomy" id="2052148"/>
    <lineage>
        <taxon>Bacteria</taxon>
        <taxon>Bacteria division WOR-3</taxon>
    </lineage>
</organism>
<dbReference type="EMBL" id="VGIR01000027">
    <property type="protein sequence ID" value="MBM3331381.1"/>
    <property type="molecule type" value="Genomic_DNA"/>
</dbReference>
<protein>
    <submittedName>
        <fullName evidence="7">S41 family peptidase</fullName>
    </submittedName>
</protein>
<dbReference type="GO" id="GO:0006508">
    <property type="term" value="P:proteolysis"/>
    <property type="evidence" value="ECO:0007669"/>
    <property type="project" value="UniProtKB-KW"/>
</dbReference>
<reference evidence="7" key="1">
    <citation type="submission" date="2019-03" db="EMBL/GenBank/DDBJ databases">
        <title>Lake Tanganyika Metagenome-Assembled Genomes (MAGs).</title>
        <authorList>
            <person name="Tran P."/>
        </authorList>
    </citation>
    <scope>NUCLEOTIDE SEQUENCE</scope>
    <source>
        <strain evidence="7">K_DeepCast_150m_m2_040</strain>
    </source>
</reference>
<dbReference type="Pfam" id="PF03572">
    <property type="entry name" value="Peptidase_S41"/>
    <property type="match status" value="1"/>
</dbReference>
<dbReference type="CDD" id="cd07560">
    <property type="entry name" value="Peptidase_S41_CPP"/>
    <property type="match status" value="1"/>
</dbReference>
<evidence type="ECO:0000256" key="2">
    <source>
        <dbReference type="ARBA" id="ARBA00022670"/>
    </source>
</evidence>
<gene>
    <name evidence="7" type="ORF">FJY68_05945</name>
</gene>
<evidence type="ECO:0000259" key="6">
    <source>
        <dbReference type="PROSITE" id="PS50106"/>
    </source>
</evidence>
<accession>A0A937XG23</accession>
<dbReference type="CDD" id="cd06782">
    <property type="entry name" value="cpPDZ_CPP-like"/>
    <property type="match status" value="1"/>
</dbReference>
<dbReference type="InterPro" id="IPR004447">
    <property type="entry name" value="Peptidase_S41A"/>
</dbReference>
<dbReference type="InterPro" id="IPR001478">
    <property type="entry name" value="PDZ"/>
</dbReference>
<keyword evidence="2 5" id="KW-0645">Protease</keyword>
<dbReference type="InterPro" id="IPR005151">
    <property type="entry name" value="Tail-specific_protease"/>
</dbReference>
<dbReference type="GO" id="GO:0004175">
    <property type="term" value="F:endopeptidase activity"/>
    <property type="evidence" value="ECO:0007669"/>
    <property type="project" value="TreeGrafter"/>
</dbReference>
<comment type="similarity">
    <text evidence="1 5">Belongs to the peptidase S41A family.</text>
</comment>
<dbReference type="AlphaFoldDB" id="A0A937XG23"/>
<dbReference type="GO" id="GO:0008236">
    <property type="term" value="F:serine-type peptidase activity"/>
    <property type="evidence" value="ECO:0007669"/>
    <property type="project" value="UniProtKB-KW"/>
</dbReference>
<proteinExistence type="inferred from homology"/>
<sequence length="512" mass="56376">MKRRVALVTTLVVLSLCLGGLFGRLWAQKTGGLLQSLQTFSRVVDIVMSTYVERIDPDKMIRSGIRGMLGSLDPHTEFLDERDFKELRVMTEGQFGGIGIHIGMMDQQLTVISPIEGTPAERAGIRGGDRIAEIDGKSTVDFTTDDAIKVLRGEPGSKVKLGISRPGVRELIPFELIRAIINIKAVPYAALLDDGIGFVRLADFSKTATQELRRAIDSLFAAGATKLIFDLRSNGGGLLGEGRDVTDLFLPPGKVIVRTKGRIPDSKRDYVSETQDVHGGEFPLVVLVDRASASASEIVAGALQDWERGLIVGDTTYGKGSVQTIHPLGPEIAVKVTTAFWYTPSGRCINRLHDKESAIIQDTVQDTTKAYYTLGCLHRRVYGRGGIAPDVYAAYPRLSPLAVRMTRDAYFDFAVDYANSHAGLTADFRADRAVLEQFREYLRTTKKVEFTPVEFDSSSAIFVREIEREVAAKLLGMRGDYQARLRSDEHVKKAVELLRPVQSLAELLKGLN</sequence>
<keyword evidence="4 5" id="KW-0720">Serine protease</keyword>
<evidence type="ECO:0000313" key="8">
    <source>
        <dbReference type="Proteomes" id="UP000779900"/>
    </source>
</evidence>
<feature type="domain" description="PDZ" evidence="6">
    <location>
        <begin position="84"/>
        <end position="152"/>
    </location>
</feature>
<evidence type="ECO:0000256" key="1">
    <source>
        <dbReference type="ARBA" id="ARBA00009179"/>
    </source>
</evidence>
<evidence type="ECO:0000256" key="5">
    <source>
        <dbReference type="RuleBase" id="RU004404"/>
    </source>
</evidence>
<dbReference type="NCBIfam" id="TIGR00225">
    <property type="entry name" value="prc"/>
    <property type="match status" value="1"/>
</dbReference>
<dbReference type="InterPro" id="IPR036034">
    <property type="entry name" value="PDZ_sf"/>
</dbReference>
<evidence type="ECO:0000256" key="4">
    <source>
        <dbReference type="ARBA" id="ARBA00022825"/>
    </source>
</evidence>
<dbReference type="Proteomes" id="UP000779900">
    <property type="component" value="Unassembled WGS sequence"/>
</dbReference>
<evidence type="ECO:0000313" key="7">
    <source>
        <dbReference type="EMBL" id="MBM3331381.1"/>
    </source>
</evidence>
<dbReference type="InterPro" id="IPR041489">
    <property type="entry name" value="PDZ_6"/>
</dbReference>
<comment type="caution">
    <text evidence="7">The sequence shown here is derived from an EMBL/GenBank/DDBJ whole genome shotgun (WGS) entry which is preliminary data.</text>
</comment>
<dbReference type="PROSITE" id="PS50106">
    <property type="entry name" value="PDZ"/>
    <property type="match status" value="1"/>
</dbReference>
<dbReference type="PANTHER" id="PTHR32060">
    <property type="entry name" value="TAIL-SPECIFIC PROTEASE"/>
    <property type="match status" value="1"/>
</dbReference>
<dbReference type="GO" id="GO:0007165">
    <property type="term" value="P:signal transduction"/>
    <property type="evidence" value="ECO:0007669"/>
    <property type="project" value="TreeGrafter"/>
</dbReference>